<accession>A0A1A9WFB9</accession>
<evidence type="ECO:0000313" key="2">
    <source>
        <dbReference type="EnsemblMetazoa" id="GBRI017608-PA"/>
    </source>
</evidence>
<dbReference type="AlphaFoldDB" id="A0A1A9WFB9"/>
<dbReference type="VEuPathDB" id="VectorBase:GBRI017608"/>
<evidence type="ECO:0000256" key="1">
    <source>
        <dbReference type="SAM" id="Phobius"/>
    </source>
</evidence>
<keyword evidence="1" id="KW-0472">Membrane</keyword>
<keyword evidence="1" id="KW-1133">Transmembrane helix</keyword>
<evidence type="ECO:0000313" key="3">
    <source>
        <dbReference type="Proteomes" id="UP000091820"/>
    </source>
</evidence>
<keyword evidence="3" id="KW-1185">Reference proteome</keyword>
<feature type="transmembrane region" description="Helical" evidence="1">
    <location>
        <begin position="35"/>
        <end position="54"/>
    </location>
</feature>
<reference evidence="2" key="2">
    <citation type="submission" date="2020-05" db="UniProtKB">
        <authorList>
            <consortium name="EnsemblMetazoa"/>
        </authorList>
    </citation>
    <scope>IDENTIFICATION</scope>
    <source>
        <strain evidence="2">IAEA</strain>
    </source>
</reference>
<proteinExistence type="predicted"/>
<sequence>MDVSILGYADNLVIFRTHSKPDTAKQINHENFPSVIFLAYSFQFFGIIQIIGFVTDTTTIRSMISYYNKKRNSFKTDNTPPIETSEPSSVKKKPFTEVELAVYVTTA</sequence>
<name>A0A1A9WFB9_9MUSC</name>
<dbReference type="EnsemblMetazoa" id="GBRI017608-RA">
    <property type="protein sequence ID" value="GBRI017608-PA"/>
    <property type="gene ID" value="GBRI017608"/>
</dbReference>
<organism evidence="2 3">
    <name type="scientific">Glossina brevipalpis</name>
    <dbReference type="NCBI Taxonomy" id="37001"/>
    <lineage>
        <taxon>Eukaryota</taxon>
        <taxon>Metazoa</taxon>
        <taxon>Ecdysozoa</taxon>
        <taxon>Arthropoda</taxon>
        <taxon>Hexapoda</taxon>
        <taxon>Insecta</taxon>
        <taxon>Pterygota</taxon>
        <taxon>Neoptera</taxon>
        <taxon>Endopterygota</taxon>
        <taxon>Diptera</taxon>
        <taxon>Brachycera</taxon>
        <taxon>Muscomorpha</taxon>
        <taxon>Hippoboscoidea</taxon>
        <taxon>Glossinidae</taxon>
        <taxon>Glossina</taxon>
    </lineage>
</organism>
<dbReference type="Proteomes" id="UP000091820">
    <property type="component" value="Unassembled WGS sequence"/>
</dbReference>
<reference evidence="3" key="1">
    <citation type="submission" date="2014-03" db="EMBL/GenBank/DDBJ databases">
        <authorList>
            <person name="Aksoy S."/>
            <person name="Warren W."/>
            <person name="Wilson R.K."/>
        </authorList>
    </citation>
    <scope>NUCLEOTIDE SEQUENCE [LARGE SCALE GENOMIC DNA]</scope>
    <source>
        <strain evidence="3">IAEA</strain>
    </source>
</reference>
<protein>
    <submittedName>
        <fullName evidence="2">Uncharacterized protein</fullName>
    </submittedName>
</protein>
<keyword evidence="1" id="KW-0812">Transmembrane</keyword>